<evidence type="ECO:0000313" key="2">
    <source>
        <dbReference type="Proteomes" id="UP000703269"/>
    </source>
</evidence>
<name>A0A9P3LDD1_9APHY</name>
<protein>
    <submittedName>
        <fullName evidence="1">Uncharacterized protein</fullName>
    </submittedName>
</protein>
<accession>A0A9P3LDD1</accession>
<dbReference type="Proteomes" id="UP000703269">
    <property type="component" value="Unassembled WGS sequence"/>
</dbReference>
<proteinExistence type="predicted"/>
<gene>
    <name evidence="1" type="ORF">PsYK624_075560</name>
</gene>
<keyword evidence="2" id="KW-1185">Reference proteome</keyword>
<evidence type="ECO:0000313" key="1">
    <source>
        <dbReference type="EMBL" id="GJE91406.1"/>
    </source>
</evidence>
<sequence>MLRLIPPRYHHLRDPNEEPRLADRSSRQSAYTPYFKNRATALRHLTTSNTSFGDLPRTSPGPLGGTFFIALRGWQISRRSVVGTVGFSPPLLRARTASRPGVGGCSLGCVGNGCSLGCVGNGCSLGFTLLAIKNAL</sequence>
<comment type="caution">
    <text evidence="1">The sequence shown here is derived from an EMBL/GenBank/DDBJ whole genome shotgun (WGS) entry which is preliminary data.</text>
</comment>
<dbReference type="EMBL" id="BPQB01000021">
    <property type="protein sequence ID" value="GJE91406.1"/>
    <property type="molecule type" value="Genomic_DNA"/>
</dbReference>
<organism evidence="1 2">
    <name type="scientific">Phanerochaete sordida</name>
    <dbReference type="NCBI Taxonomy" id="48140"/>
    <lineage>
        <taxon>Eukaryota</taxon>
        <taxon>Fungi</taxon>
        <taxon>Dikarya</taxon>
        <taxon>Basidiomycota</taxon>
        <taxon>Agaricomycotina</taxon>
        <taxon>Agaricomycetes</taxon>
        <taxon>Polyporales</taxon>
        <taxon>Phanerochaetaceae</taxon>
        <taxon>Phanerochaete</taxon>
    </lineage>
</organism>
<dbReference type="AlphaFoldDB" id="A0A9P3LDD1"/>
<reference evidence="1 2" key="1">
    <citation type="submission" date="2021-08" db="EMBL/GenBank/DDBJ databases">
        <title>Draft Genome Sequence of Phanerochaete sordida strain YK-624.</title>
        <authorList>
            <person name="Mori T."/>
            <person name="Dohra H."/>
            <person name="Suzuki T."/>
            <person name="Kawagishi H."/>
            <person name="Hirai H."/>
        </authorList>
    </citation>
    <scope>NUCLEOTIDE SEQUENCE [LARGE SCALE GENOMIC DNA]</scope>
    <source>
        <strain evidence="1 2">YK-624</strain>
    </source>
</reference>